<protein>
    <recommendedName>
        <fullName evidence="3">Aminoacyl-transfer RNA synthetases class-II family profile domain-containing protein</fullName>
    </recommendedName>
</protein>
<dbReference type="InterPro" id="IPR045864">
    <property type="entry name" value="aa-tRNA-synth_II/BPL/LPL"/>
</dbReference>
<dbReference type="EMBL" id="BSOY01000002">
    <property type="protein sequence ID" value="GLS00166.1"/>
    <property type="molecule type" value="Genomic_DNA"/>
</dbReference>
<comment type="caution">
    <text evidence="1">The sequence shown here is derived from an EMBL/GenBank/DDBJ whole genome shotgun (WGS) entry which is preliminary data.</text>
</comment>
<dbReference type="RefSeq" id="WP_284220123.1">
    <property type="nucleotide sequence ID" value="NZ_BSOY01000002.1"/>
</dbReference>
<reference evidence="2" key="1">
    <citation type="journal article" date="2019" name="Int. J. Syst. Evol. Microbiol.">
        <title>The Global Catalogue of Microorganisms (GCM) 10K type strain sequencing project: providing services to taxonomists for standard genome sequencing and annotation.</title>
        <authorList>
            <consortium name="The Broad Institute Genomics Platform"/>
            <consortium name="The Broad Institute Genome Sequencing Center for Infectious Disease"/>
            <person name="Wu L."/>
            <person name="Ma J."/>
        </authorList>
    </citation>
    <scope>NUCLEOTIDE SEQUENCE [LARGE SCALE GENOMIC DNA]</scope>
    <source>
        <strain evidence="2">NBRC 110107</strain>
    </source>
</reference>
<evidence type="ECO:0000313" key="2">
    <source>
        <dbReference type="Proteomes" id="UP001156921"/>
    </source>
</evidence>
<keyword evidence="2" id="KW-1185">Reference proteome</keyword>
<sequence length="129" mass="14408">MARELDYYFDWFLDLLREWDVGFRATTANDPFFASSSDGKRLFQTAFALKREVRLRVPGDERWISVASFNNHSASLVNAFSITGAGGPGLVSGCVGFGYERLLYGLYCAFGLDPATWPKPFHPKGSLAR</sequence>
<dbReference type="Proteomes" id="UP001156921">
    <property type="component" value="Unassembled WGS sequence"/>
</dbReference>
<name>A0ABQ6BFS7_9CAUL</name>
<dbReference type="Gene3D" id="3.30.930.10">
    <property type="entry name" value="Bira Bifunctional Protein, Domain 2"/>
    <property type="match status" value="1"/>
</dbReference>
<gene>
    <name evidence="1" type="ORF">GCM10007859_01700</name>
</gene>
<proteinExistence type="predicted"/>
<evidence type="ECO:0000313" key="1">
    <source>
        <dbReference type="EMBL" id="GLS00166.1"/>
    </source>
</evidence>
<organism evidence="1 2">
    <name type="scientific">Brevundimonas denitrificans</name>
    <dbReference type="NCBI Taxonomy" id="1443434"/>
    <lineage>
        <taxon>Bacteria</taxon>
        <taxon>Pseudomonadati</taxon>
        <taxon>Pseudomonadota</taxon>
        <taxon>Alphaproteobacteria</taxon>
        <taxon>Caulobacterales</taxon>
        <taxon>Caulobacteraceae</taxon>
        <taxon>Brevundimonas</taxon>
    </lineage>
</organism>
<evidence type="ECO:0008006" key="3">
    <source>
        <dbReference type="Google" id="ProtNLM"/>
    </source>
</evidence>
<accession>A0ABQ6BFS7</accession>